<dbReference type="EMBL" id="LT598461">
    <property type="protein sequence ID" value="SCU99241.1"/>
    <property type="molecule type" value="Genomic_DNA"/>
</dbReference>
<dbReference type="SUPFAM" id="SSF56317">
    <property type="entry name" value="Carbon-nitrogen hydrolase"/>
    <property type="match status" value="1"/>
</dbReference>
<evidence type="ECO:0000313" key="3">
    <source>
        <dbReference type="Proteomes" id="UP000190274"/>
    </source>
</evidence>
<dbReference type="Pfam" id="PF00795">
    <property type="entry name" value="CN_hydrolase"/>
    <property type="match status" value="1"/>
</dbReference>
<dbReference type="CDD" id="cd07566">
    <property type="entry name" value="ScNTA1_like"/>
    <property type="match status" value="1"/>
</dbReference>
<protein>
    <submittedName>
        <fullName evidence="2">LADA_0H18470g1_1</fullName>
    </submittedName>
</protein>
<dbReference type="PANTHER" id="PTHR11750">
    <property type="entry name" value="PROTEIN N-TERMINAL AMIDASE"/>
    <property type="match status" value="1"/>
</dbReference>
<dbReference type="GO" id="GO:0070773">
    <property type="term" value="F:protein-N-terminal glutamine amidohydrolase activity"/>
    <property type="evidence" value="ECO:0007669"/>
    <property type="project" value="EnsemblFungi"/>
</dbReference>
<dbReference type="InterPro" id="IPR036526">
    <property type="entry name" value="C-N_Hydrolase_sf"/>
</dbReference>
<sequence length="420" mass="46707">MQSNLKRLTVKLRIAVVQLNPQIGHIGETIARVDSLVSRIGNYKPDIVVFPEFALSGYNFRSRSHIQQHLSSSQQGPAWDLCQQISKCLSCVTVMGYPEDPADGTNHIYNSVIVVNSEGQLAFNYRKSFLYDTDEQWGCSENPLGFQTFDLPFANRAIDADGLVHDVTIKSAVGICMDLSPYKFEAPFQSFEFSSFHAENLTELILFPMAWLNSASVTKKSENQEAGKAAIEKSLKSLGFPPSGSQGDFQWDVELGDGTCFKDVPKGAESGTPVDSALTQNFSHPAVPDNANVDYWILRFMPFLAFKERFRWFSSQLLGPILNKLKDVRTSYMGGTTRRPWIFENRSVVAVMCNRSGVEDGTTVYAGSSSIFKFNGRYGADEIDLDSSNRSVEILGSLGKGYEGVLLRDVEFEVLKNVID</sequence>
<evidence type="ECO:0000259" key="1">
    <source>
        <dbReference type="PROSITE" id="PS50263"/>
    </source>
</evidence>
<dbReference type="STRING" id="1266660.A0A1G4K5X7"/>
<name>A0A1G4K5X7_9SACH</name>
<accession>A0A1G4K5X7</accession>
<dbReference type="OrthoDB" id="201515at2759"/>
<organism evidence="2 3">
    <name type="scientific">Lachancea dasiensis</name>
    <dbReference type="NCBI Taxonomy" id="1072105"/>
    <lineage>
        <taxon>Eukaryota</taxon>
        <taxon>Fungi</taxon>
        <taxon>Dikarya</taxon>
        <taxon>Ascomycota</taxon>
        <taxon>Saccharomycotina</taxon>
        <taxon>Saccharomycetes</taxon>
        <taxon>Saccharomycetales</taxon>
        <taxon>Saccharomycetaceae</taxon>
        <taxon>Lachancea</taxon>
    </lineage>
</organism>
<evidence type="ECO:0000313" key="2">
    <source>
        <dbReference type="EMBL" id="SCU99241.1"/>
    </source>
</evidence>
<dbReference type="Proteomes" id="UP000190274">
    <property type="component" value="Chromosome H"/>
</dbReference>
<dbReference type="AlphaFoldDB" id="A0A1G4K5X7"/>
<dbReference type="PANTHER" id="PTHR11750:SF26">
    <property type="entry name" value="PROTEIN N-TERMINAL AMIDASE"/>
    <property type="match status" value="1"/>
</dbReference>
<keyword evidence="3" id="KW-1185">Reference proteome</keyword>
<dbReference type="GO" id="GO:0030163">
    <property type="term" value="P:protein catabolic process"/>
    <property type="evidence" value="ECO:0007669"/>
    <property type="project" value="EnsemblFungi"/>
</dbReference>
<dbReference type="PROSITE" id="PS50263">
    <property type="entry name" value="CN_HYDROLASE"/>
    <property type="match status" value="1"/>
</dbReference>
<dbReference type="Gene3D" id="3.60.110.10">
    <property type="entry name" value="Carbon-nitrogen hydrolase"/>
    <property type="match status" value="1"/>
</dbReference>
<dbReference type="GO" id="GO:0008418">
    <property type="term" value="F:protein-N-terminal asparagine amidohydrolase activity"/>
    <property type="evidence" value="ECO:0007669"/>
    <property type="project" value="EnsemblFungi"/>
</dbReference>
<feature type="domain" description="CN hydrolase" evidence="1">
    <location>
        <begin position="12"/>
        <end position="412"/>
    </location>
</feature>
<gene>
    <name evidence="2" type="ORF">LADA_0H18470G</name>
</gene>
<proteinExistence type="predicted"/>
<dbReference type="InterPro" id="IPR003010">
    <property type="entry name" value="C-N_Hydrolase"/>
</dbReference>
<reference evidence="2 3" key="1">
    <citation type="submission" date="2016-03" db="EMBL/GenBank/DDBJ databases">
        <authorList>
            <person name="Devillers H."/>
        </authorList>
    </citation>
    <scope>NUCLEOTIDE SEQUENCE [LARGE SCALE GENOMIC DNA]</scope>
    <source>
        <strain evidence="2">CBS 10888</strain>
    </source>
</reference>
<dbReference type="InterPro" id="IPR039703">
    <property type="entry name" value="Nta1"/>
</dbReference>